<dbReference type="InterPro" id="IPR050266">
    <property type="entry name" value="AB_hydrolase_sf"/>
</dbReference>
<gene>
    <name evidence="3" type="ordered locus">Celf_3024</name>
</gene>
<dbReference type="GO" id="GO:0046464">
    <property type="term" value="P:acylglycerol catabolic process"/>
    <property type="evidence" value="ECO:0007669"/>
    <property type="project" value="TreeGrafter"/>
</dbReference>
<reference evidence="3 4" key="1">
    <citation type="submission" date="2011-04" db="EMBL/GenBank/DDBJ databases">
        <title>Complete sequence of Cellulomonas fimi ATCC 484.</title>
        <authorList>
            <consortium name="US DOE Joint Genome Institute"/>
            <person name="Lucas S."/>
            <person name="Han J."/>
            <person name="Lapidus A."/>
            <person name="Cheng J.-F."/>
            <person name="Goodwin L."/>
            <person name="Pitluck S."/>
            <person name="Peters L."/>
            <person name="Chertkov O."/>
            <person name="Detter J.C."/>
            <person name="Han C."/>
            <person name="Tapia R."/>
            <person name="Land M."/>
            <person name="Hauser L."/>
            <person name="Kyrpides N."/>
            <person name="Ivanova N."/>
            <person name="Ovchinnikova G."/>
            <person name="Pagani I."/>
            <person name="Mead D."/>
            <person name="Brumm P."/>
            <person name="Woyke T."/>
        </authorList>
    </citation>
    <scope>NUCLEOTIDE SEQUENCE [LARGE SCALE GENOMIC DNA]</scope>
    <source>
        <strain evidence="4">ATCC 484 / DSM 20113 / JCM 1341 / NBRC 15513 / NCIMB 8980 / NCTC 7547</strain>
    </source>
</reference>
<dbReference type="Gene3D" id="3.40.50.1820">
    <property type="entry name" value="alpha/beta hydrolase"/>
    <property type="match status" value="1"/>
</dbReference>
<keyword evidence="3" id="KW-0378">Hydrolase</keyword>
<evidence type="ECO:0000256" key="1">
    <source>
        <dbReference type="SAM" id="Phobius"/>
    </source>
</evidence>
<dbReference type="GO" id="GO:0047372">
    <property type="term" value="F:monoacylglycerol lipase activity"/>
    <property type="evidence" value="ECO:0007669"/>
    <property type="project" value="TreeGrafter"/>
</dbReference>
<keyword evidence="1" id="KW-0472">Membrane</keyword>
<dbReference type="PANTHER" id="PTHR43798:SF33">
    <property type="entry name" value="HYDROLASE, PUTATIVE (AFU_ORTHOLOGUE AFUA_2G14860)-RELATED"/>
    <property type="match status" value="1"/>
</dbReference>
<dbReference type="AlphaFoldDB" id="F4GYM4"/>
<keyword evidence="1" id="KW-1133">Transmembrane helix</keyword>
<dbReference type="GO" id="GO:0016020">
    <property type="term" value="C:membrane"/>
    <property type="evidence" value="ECO:0007669"/>
    <property type="project" value="TreeGrafter"/>
</dbReference>
<dbReference type="Proteomes" id="UP000008460">
    <property type="component" value="Chromosome"/>
</dbReference>
<keyword evidence="1" id="KW-0812">Transmembrane</keyword>
<evidence type="ECO:0000313" key="3">
    <source>
        <dbReference type="EMBL" id="AEE47141.1"/>
    </source>
</evidence>
<evidence type="ECO:0000313" key="4">
    <source>
        <dbReference type="Proteomes" id="UP000008460"/>
    </source>
</evidence>
<dbReference type="RefSeq" id="WP_013772167.1">
    <property type="nucleotide sequence ID" value="NC_015514.1"/>
</dbReference>
<organism evidence="3 4">
    <name type="scientific">Cellulomonas fimi (strain ATCC 484 / DSM 20113 / JCM 1341 / CCUG 24087 / LMG 16345 / NBRC 15513 / NCIMB 8980 / NCTC 7547 / NRS-133)</name>
    <dbReference type="NCBI Taxonomy" id="590998"/>
    <lineage>
        <taxon>Bacteria</taxon>
        <taxon>Bacillati</taxon>
        <taxon>Actinomycetota</taxon>
        <taxon>Actinomycetes</taxon>
        <taxon>Micrococcales</taxon>
        <taxon>Cellulomonadaceae</taxon>
        <taxon>Cellulomonas</taxon>
    </lineage>
</organism>
<feature type="domain" description="AB hydrolase-1" evidence="2">
    <location>
        <begin position="78"/>
        <end position="195"/>
    </location>
</feature>
<dbReference type="PANTHER" id="PTHR43798">
    <property type="entry name" value="MONOACYLGLYCEROL LIPASE"/>
    <property type="match status" value="1"/>
</dbReference>
<dbReference type="SUPFAM" id="SSF53474">
    <property type="entry name" value="alpha/beta-Hydrolases"/>
    <property type="match status" value="1"/>
</dbReference>
<dbReference type="InterPro" id="IPR000073">
    <property type="entry name" value="AB_hydrolase_1"/>
</dbReference>
<dbReference type="KEGG" id="cfi:Celf_3024"/>
<proteinExistence type="predicted"/>
<sequence length="345" mass="36562">MNVEQLGRPVTSRRGRGWRRLRRVLAVVGVVVLVALVGVKVTDTVMTARERDAHPAPGQLVTVDGHRMHVAVSGTGGPTIVLLPGLGTAAPVLDFEPLTRSLATWATVAVVEPFGYGWSDPTSGPMLPSDVASDVHDALAAAGVQGPYVMAAHSIGGLYVQAFADAYPEQTAAVVGLDPTMPRTDDHLPAAEREADAFADPIPTVLELVARVGGVRVMQALNGDDPQMFSGATRADGYSAENLALQSTVSSWTAISSNVIWQAAHLEEAVGQVRDLRFAPDVPVLVFTADPAGERPTWRDEASADYLDGSTCARDVPLVGEHYVHHEHAEQISQEVEAFLAQCGS</sequence>
<keyword evidence="4" id="KW-1185">Reference proteome</keyword>
<dbReference type="InterPro" id="IPR029058">
    <property type="entry name" value="AB_hydrolase_fold"/>
</dbReference>
<dbReference type="STRING" id="590998.Celf_3024"/>
<protein>
    <submittedName>
        <fullName evidence="3">Alpha/beta fold family hydrolase</fullName>
    </submittedName>
</protein>
<dbReference type="EMBL" id="CP002666">
    <property type="protein sequence ID" value="AEE47141.1"/>
    <property type="molecule type" value="Genomic_DNA"/>
</dbReference>
<feature type="transmembrane region" description="Helical" evidence="1">
    <location>
        <begin position="21"/>
        <end position="39"/>
    </location>
</feature>
<dbReference type="HOGENOM" id="CLU_020336_9_2_11"/>
<accession>F4GYM4</accession>
<dbReference type="Pfam" id="PF00561">
    <property type="entry name" value="Abhydrolase_1"/>
    <property type="match status" value="1"/>
</dbReference>
<name>F4GYM4_CELFA</name>
<dbReference type="eggNOG" id="COG0596">
    <property type="taxonomic scope" value="Bacteria"/>
</dbReference>
<evidence type="ECO:0000259" key="2">
    <source>
        <dbReference type="Pfam" id="PF00561"/>
    </source>
</evidence>